<dbReference type="EMBL" id="JYJH01000066">
    <property type="protein sequence ID" value="KJK33971.1"/>
    <property type="molecule type" value="Genomic_DNA"/>
</dbReference>
<evidence type="ECO:0000313" key="3">
    <source>
        <dbReference type="Proteomes" id="UP000034786"/>
    </source>
</evidence>
<keyword evidence="3" id="KW-1185">Reference proteome</keyword>
<gene>
    <name evidence="2" type="ORF">UK15_38050</name>
</gene>
<reference evidence="3" key="1">
    <citation type="submission" date="2015-02" db="EMBL/GenBank/DDBJ databases">
        <authorList>
            <person name="Ju K.-S."/>
            <person name="Doroghazi J.R."/>
            <person name="Metcalf W."/>
        </authorList>
    </citation>
    <scope>NUCLEOTIDE SEQUENCE [LARGE SCALE GENOMIC DNA]</scope>
    <source>
        <strain evidence="3">NRRL B-16380</strain>
    </source>
</reference>
<feature type="coiled-coil region" evidence="1">
    <location>
        <begin position="12"/>
        <end position="43"/>
    </location>
</feature>
<dbReference type="STRING" id="284040.UK15_38050"/>
<dbReference type="PATRIC" id="fig|284040.3.peg.7496"/>
<dbReference type="RefSeq" id="WP_045297389.1">
    <property type="nucleotide sequence ID" value="NZ_JYJH01000066.1"/>
</dbReference>
<evidence type="ECO:0000256" key="1">
    <source>
        <dbReference type="SAM" id="Coils"/>
    </source>
</evidence>
<organism evidence="2 3">
    <name type="scientific">Streptomyces variegatus</name>
    <dbReference type="NCBI Taxonomy" id="284040"/>
    <lineage>
        <taxon>Bacteria</taxon>
        <taxon>Bacillati</taxon>
        <taxon>Actinomycetota</taxon>
        <taxon>Actinomycetes</taxon>
        <taxon>Kitasatosporales</taxon>
        <taxon>Streptomycetaceae</taxon>
        <taxon>Streptomyces</taxon>
    </lineage>
</organism>
<sequence length="128" mass="14489">METLAGQRAAHLQTVVAELRSATTDLRRSQQELEQRQRELREEAVIVEPLQEVGSVLAAELDLDALVQHAVDAATVWPERGVRRLLLQRPGRDRGVVPALRDLGVDRSAFDKFPMPRNTEVFDPLRHH</sequence>
<evidence type="ECO:0000313" key="2">
    <source>
        <dbReference type="EMBL" id="KJK33971.1"/>
    </source>
</evidence>
<protein>
    <submittedName>
        <fullName evidence="2">Uncharacterized protein</fullName>
    </submittedName>
</protein>
<keyword evidence="1" id="KW-0175">Coiled coil</keyword>
<dbReference type="AlphaFoldDB" id="A0A0M2GBH8"/>
<dbReference type="Proteomes" id="UP000034786">
    <property type="component" value="Unassembled WGS sequence"/>
</dbReference>
<name>A0A0M2GBH8_9ACTN</name>
<proteinExistence type="predicted"/>
<accession>A0A0M2GBH8</accession>
<comment type="caution">
    <text evidence="2">The sequence shown here is derived from an EMBL/GenBank/DDBJ whole genome shotgun (WGS) entry which is preliminary data.</text>
</comment>